<dbReference type="Proteomes" id="UP000704712">
    <property type="component" value="Unassembled WGS sequence"/>
</dbReference>
<evidence type="ECO:0000313" key="3">
    <source>
        <dbReference type="Proteomes" id="UP000704712"/>
    </source>
</evidence>
<proteinExistence type="predicted"/>
<dbReference type="AlphaFoldDB" id="A0A8S9U2B4"/>
<dbReference type="EMBL" id="JAACNO010002294">
    <property type="protein sequence ID" value="KAF4134403.1"/>
    <property type="molecule type" value="Genomic_DNA"/>
</dbReference>
<evidence type="ECO:0000313" key="2">
    <source>
        <dbReference type="EMBL" id="KAF4134607.1"/>
    </source>
</evidence>
<protein>
    <submittedName>
        <fullName evidence="1">Uncharacterized protein</fullName>
    </submittedName>
</protein>
<comment type="caution">
    <text evidence="1">The sequence shown here is derived from an EMBL/GenBank/DDBJ whole genome shotgun (WGS) entry which is preliminary data.</text>
</comment>
<gene>
    <name evidence="2" type="ORF">GN958_ATG16197</name>
    <name evidence="1" type="ORF">GN958_ATG16412</name>
</gene>
<name>A0A8S9U2B4_PHYIN</name>
<evidence type="ECO:0000313" key="1">
    <source>
        <dbReference type="EMBL" id="KAF4134403.1"/>
    </source>
</evidence>
<reference evidence="1" key="1">
    <citation type="submission" date="2020-03" db="EMBL/GenBank/DDBJ databases">
        <title>Hybrid Assembly of Korean Phytophthora infestans isolates.</title>
        <authorList>
            <person name="Prokchorchik M."/>
            <person name="Lee Y."/>
            <person name="Seo J."/>
            <person name="Cho J.-H."/>
            <person name="Park Y.-E."/>
            <person name="Jang D.-C."/>
            <person name="Im J.-S."/>
            <person name="Choi J.-G."/>
            <person name="Park H.-J."/>
            <person name="Lee G.-B."/>
            <person name="Lee Y.-G."/>
            <person name="Hong S.-Y."/>
            <person name="Cho K."/>
            <person name="Sohn K.H."/>
        </authorList>
    </citation>
    <scope>NUCLEOTIDE SEQUENCE</scope>
    <source>
        <strain evidence="1">KR_2_A2</strain>
    </source>
</reference>
<accession>A0A8S9U2B4</accession>
<dbReference type="EMBL" id="JAACNO010002262">
    <property type="protein sequence ID" value="KAF4134607.1"/>
    <property type="molecule type" value="Genomic_DNA"/>
</dbReference>
<organism evidence="1 3">
    <name type="scientific">Phytophthora infestans</name>
    <name type="common">Potato late blight agent</name>
    <name type="synonym">Botrytis infestans</name>
    <dbReference type="NCBI Taxonomy" id="4787"/>
    <lineage>
        <taxon>Eukaryota</taxon>
        <taxon>Sar</taxon>
        <taxon>Stramenopiles</taxon>
        <taxon>Oomycota</taxon>
        <taxon>Peronosporomycetes</taxon>
        <taxon>Peronosporales</taxon>
        <taxon>Peronosporaceae</taxon>
        <taxon>Phytophthora</taxon>
    </lineage>
</organism>
<sequence length="85" mass="9686">MAVSTFYGSTADAMHMDTLPRLHENVVSVSGLARFSEQRFDNFHRVCRGVGKNMALERQGLGRVYLLRTHCGRKHVRMHVSNQRG</sequence>